<name>A0AAE1GC19_PETCI</name>
<proteinExistence type="predicted"/>
<reference evidence="1" key="1">
    <citation type="submission" date="2023-10" db="EMBL/GenBank/DDBJ databases">
        <title>Genome assemblies of two species of porcelain crab, Petrolisthes cinctipes and Petrolisthes manimaculis (Anomura: Porcellanidae).</title>
        <authorList>
            <person name="Angst P."/>
        </authorList>
    </citation>
    <scope>NUCLEOTIDE SEQUENCE</scope>
    <source>
        <strain evidence="1">PB745_01</strain>
        <tissue evidence="1">Gill</tissue>
    </source>
</reference>
<organism evidence="1 2">
    <name type="scientific">Petrolisthes cinctipes</name>
    <name type="common">Flat porcelain crab</name>
    <dbReference type="NCBI Taxonomy" id="88211"/>
    <lineage>
        <taxon>Eukaryota</taxon>
        <taxon>Metazoa</taxon>
        <taxon>Ecdysozoa</taxon>
        <taxon>Arthropoda</taxon>
        <taxon>Crustacea</taxon>
        <taxon>Multicrustacea</taxon>
        <taxon>Malacostraca</taxon>
        <taxon>Eumalacostraca</taxon>
        <taxon>Eucarida</taxon>
        <taxon>Decapoda</taxon>
        <taxon>Pleocyemata</taxon>
        <taxon>Anomura</taxon>
        <taxon>Galatheoidea</taxon>
        <taxon>Porcellanidae</taxon>
        <taxon>Petrolisthes</taxon>
    </lineage>
</organism>
<sequence>MKINATDFKIVDTTRLWRKDVGKQQPNKPQPRLLKVRYESKEMVGLVARASAHLGQTDNETAKGVRIFRDKSKSERDKRKRLIDLVVSKNEEETNKVEYKWIADYTTKKVIRVKKDNKRQPFRQRKYR</sequence>
<accession>A0AAE1GC19</accession>
<dbReference type="Proteomes" id="UP001286313">
    <property type="component" value="Unassembled WGS sequence"/>
</dbReference>
<comment type="caution">
    <text evidence="1">The sequence shown here is derived from an EMBL/GenBank/DDBJ whole genome shotgun (WGS) entry which is preliminary data.</text>
</comment>
<evidence type="ECO:0000313" key="1">
    <source>
        <dbReference type="EMBL" id="KAK3889115.1"/>
    </source>
</evidence>
<gene>
    <name evidence="1" type="ORF">Pcinc_006857</name>
</gene>
<dbReference type="EMBL" id="JAWQEG010000504">
    <property type="protein sequence ID" value="KAK3889115.1"/>
    <property type="molecule type" value="Genomic_DNA"/>
</dbReference>
<keyword evidence="2" id="KW-1185">Reference proteome</keyword>
<evidence type="ECO:0000313" key="2">
    <source>
        <dbReference type="Proteomes" id="UP001286313"/>
    </source>
</evidence>
<dbReference type="AlphaFoldDB" id="A0AAE1GC19"/>
<protein>
    <submittedName>
        <fullName evidence="1">Uncharacterized protein</fullName>
    </submittedName>
</protein>